<dbReference type="Proteomes" id="UP000515908">
    <property type="component" value="Chromosome 25"/>
</dbReference>
<dbReference type="AlphaFoldDB" id="S9VS87"/>
<dbReference type="InterPro" id="IPR042541">
    <property type="entry name" value="BART_sf"/>
</dbReference>
<dbReference type="Gene3D" id="1.20.1520.10">
    <property type="entry name" value="ADP-ribosylation factor-like 2-binding protein, domain"/>
    <property type="match status" value="1"/>
</dbReference>
<reference evidence="1 2" key="1">
    <citation type="submission" date="2020-08" db="EMBL/GenBank/DDBJ databases">
        <authorList>
            <person name="Newling K."/>
            <person name="Davey J."/>
            <person name="Forrester S."/>
        </authorList>
    </citation>
    <scope>NUCLEOTIDE SEQUENCE [LARGE SCALE GENOMIC DNA]</scope>
    <source>
        <strain evidence="2">Crithidia deanei Carvalho (ATCC PRA-265)</strain>
    </source>
</reference>
<evidence type="ECO:0000313" key="1">
    <source>
        <dbReference type="EMBL" id="CAD2222224.1"/>
    </source>
</evidence>
<dbReference type="VEuPathDB" id="TriTrypDB:ADEAN_000976400"/>
<gene>
    <name evidence="1" type="ORF">ADEAN_000976400</name>
</gene>
<dbReference type="EMBL" id="LR877169">
    <property type="protein sequence ID" value="CAD2222224.1"/>
    <property type="molecule type" value="Genomic_DNA"/>
</dbReference>
<dbReference type="OrthoDB" id="302784at2759"/>
<protein>
    <recommendedName>
        <fullName evidence="3">ARF-like 2-binding protein</fullName>
    </recommendedName>
</protein>
<sequence length="127" mass="14328">MDTEEGDFEIQGNPGTADDERFDSIVGTIEDFMIQFDLNGAINTLPGFSSVTNDHEKHTIFTNFLANVETELDNYVISRCSGFSTLAEVGELLEARKDEITDEVWEFLSDGCLDYVTFAEQWEKINP</sequence>
<evidence type="ECO:0000313" key="2">
    <source>
        <dbReference type="Proteomes" id="UP000515908"/>
    </source>
</evidence>
<keyword evidence="2" id="KW-1185">Reference proteome</keyword>
<name>S9VS87_9TRYP</name>
<accession>S9VS87</accession>
<proteinExistence type="predicted"/>
<evidence type="ECO:0008006" key="3">
    <source>
        <dbReference type="Google" id="ProtNLM"/>
    </source>
</evidence>
<organism evidence="1 2">
    <name type="scientific">Angomonas deanei</name>
    <dbReference type="NCBI Taxonomy" id="59799"/>
    <lineage>
        <taxon>Eukaryota</taxon>
        <taxon>Discoba</taxon>
        <taxon>Euglenozoa</taxon>
        <taxon>Kinetoplastea</taxon>
        <taxon>Metakinetoplastina</taxon>
        <taxon>Trypanosomatida</taxon>
        <taxon>Trypanosomatidae</taxon>
        <taxon>Strigomonadinae</taxon>
        <taxon>Angomonas</taxon>
    </lineage>
</organism>